<dbReference type="Proteomes" id="UP000812270">
    <property type="component" value="Unassembled WGS sequence"/>
</dbReference>
<name>A0A9E2SDF0_9BACT</name>
<dbReference type="RefSeq" id="WP_217794322.1">
    <property type="nucleotide sequence ID" value="NZ_JAHSPG010000016.1"/>
</dbReference>
<evidence type="ECO:0000256" key="1">
    <source>
        <dbReference type="SAM" id="SignalP"/>
    </source>
</evidence>
<dbReference type="AlphaFoldDB" id="A0A9E2SDF0"/>
<evidence type="ECO:0000313" key="2">
    <source>
        <dbReference type="EMBL" id="MBV4360072.1"/>
    </source>
</evidence>
<reference evidence="2" key="1">
    <citation type="submission" date="2021-06" db="EMBL/GenBank/DDBJ databases">
        <authorList>
            <person name="Huq M.A."/>
        </authorList>
    </citation>
    <scope>NUCLEOTIDE SEQUENCE</scope>
    <source>
        <strain evidence="2">MAH-26</strain>
    </source>
</reference>
<keyword evidence="1" id="KW-0732">Signal</keyword>
<evidence type="ECO:0000313" key="3">
    <source>
        <dbReference type="Proteomes" id="UP000812270"/>
    </source>
</evidence>
<feature type="signal peptide" evidence="1">
    <location>
        <begin position="1"/>
        <end position="18"/>
    </location>
</feature>
<sequence length="749" mass="84085">MKRITLAFLLFVPFLLNAQNAYYDAIKLRTLYSVGDDKLKIGDSAFINIPDIPEVHQILQWYVMPEKSPIDSMEKSFRYNPFLRFDPNASKGAFTSLVQSGIGALGNLDVTNIADGLARFLIKRGKEELNIAFFERMKKYLDDHVEARTLFPSTTAFLGSIASYRYSEFLQSLREAFYKDVSNLIVNLNLLIDLPKYQQLLKTLPEIRLAIRSAKIISALSQPDSSLHPAILINHFAQLSEWGEMNINLQSSWLVLDKISESVRRVEYTVDTKRSLTVKTVPMTKDTFTVKMIQLAPNLFKTDTTKISAKGLVRVDSVVLLKYDTIYNKEVAWIRFSDFNQNILNDTLTLRIYLGLLYQKMQNIAFQYAPGKDTSVQDFMRDNADNILKIADLIENFLVLANDVEQTLKDIKTKKSNLTNDDYSTYIEKAINVVDYGFKVANVIKEGIANDRYIVMARNANNLYKNIYTKNYNAAVMNAYLILQEVLEKPKEAIAAKDAVLVMDSANRISAPAKTSFAAAKSRLDVGKFFSLDSIKDRSKFVEGALKYGNVMASIVKSQSPEEAQAAIEAAVLPAGSSSIKKNSAWNISLNAYIGGYFGRSFNSTDQIDGSNSKVGVTAPVGFAISKGLGFWKDGRTLGSLSAYFTVIDVGAIAGYRLNDDSTALEQKVTLNDIFAPGGYLVYGIGLPFKKAPYIPLSVGYGWQYGCKLYYKNDEGKLLVSDKSRWRSNWFVAIDIPLANFWTKSYRKK</sequence>
<dbReference type="EMBL" id="JAHSPG010000016">
    <property type="protein sequence ID" value="MBV4360072.1"/>
    <property type="molecule type" value="Genomic_DNA"/>
</dbReference>
<proteinExistence type="predicted"/>
<protein>
    <submittedName>
        <fullName evidence="2">Uncharacterized protein</fullName>
    </submittedName>
</protein>
<comment type="caution">
    <text evidence="2">The sequence shown here is derived from an EMBL/GenBank/DDBJ whole genome shotgun (WGS) entry which is preliminary data.</text>
</comment>
<gene>
    <name evidence="2" type="ORF">KTO63_23095</name>
</gene>
<keyword evidence="3" id="KW-1185">Reference proteome</keyword>
<organism evidence="2 3">
    <name type="scientific">Pinibacter aurantiacus</name>
    <dbReference type="NCBI Taxonomy" id="2851599"/>
    <lineage>
        <taxon>Bacteria</taxon>
        <taxon>Pseudomonadati</taxon>
        <taxon>Bacteroidota</taxon>
        <taxon>Chitinophagia</taxon>
        <taxon>Chitinophagales</taxon>
        <taxon>Chitinophagaceae</taxon>
        <taxon>Pinibacter</taxon>
    </lineage>
</organism>
<feature type="chain" id="PRO_5039044321" evidence="1">
    <location>
        <begin position="19"/>
        <end position="749"/>
    </location>
</feature>
<accession>A0A9E2SDF0</accession>